<protein>
    <submittedName>
        <fullName evidence="2">Uncharacterized protein</fullName>
    </submittedName>
</protein>
<reference evidence="3" key="1">
    <citation type="submission" date="2014-09" db="EMBL/GenBank/DDBJ databases">
        <authorList>
            <person name="Sharma Rahul"/>
            <person name="Thines Marco"/>
        </authorList>
    </citation>
    <scope>NUCLEOTIDE SEQUENCE [LARGE SCALE GENOMIC DNA]</scope>
</reference>
<sequence>METPRVPRAGSTTKSPSAASAAPQKLRWTSFALFASSALLAHVLLARSWYSRFLIGPSLPDHWVRNLTSTPGSLTHSAHAEQRGDPQCHKLRAARADARARGGTQSLNFCEDVLFLEGLDHEDDVAPLLLATCDPGRGEWNTVMGPLKESQPRGGLWVWDPASPTAEPVLLSHSLSTTQDPFPNSFHPLGAAMYPSSSGDEPSTLLIVNHASTHSTIEVFSISIRGESGVPRAERVKLSHRGTISDALATHTPNSIAMLSQDSFLVTNDHLFALRPPPRGQVVKLLQALRAPHWLALLGAAVLTNPLLKQVLPRIETFMGLKLGWVARVQMQPSERTSIPVTSALAAQGIAFANGISVSPKGTTIAVASTTLPGVVLYSPRLDGDGKPDWSRPLEKRGTIHTPQTPDNLSFSSSDHLSARSLSHTTQGNSERVQDDPFDASRLVVAGHPHPLRLVGMARTVRSPRPKRAGSWVIDILPASSTLLKSVAHLRDDTTDDSMVRSKGNAPVDLTKSLVKPNVAEWVVRSLYLSTDGAEPGTPSSAGAEWLAGKEHGTLVISGLYGGVMVCTNVAP</sequence>
<name>A0A0P1BSG9_9BASI</name>
<dbReference type="Gene3D" id="2.120.10.30">
    <property type="entry name" value="TolB, C-terminal domain"/>
    <property type="match status" value="1"/>
</dbReference>
<dbReference type="SUPFAM" id="SSF63829">
    <property type="entry name" value="Calcium-dependent phosphotriesterase"/>
    <property type="match status" value="1"/>
</dbReference>
<evidence type="ECO:0000313" key="3">
    <source>
        <dbReference type="Proteomes" id="UP000054845"/>
    </source>
</evidence>
<feature type="compositionally biased region" description="Basic and acidic residues" evidence="1">
    <location>
        <begin position="387"/>
        <end position="398"/>
    </location>
</feature>
<evidence type="ECO:0000256" key="1">
    <source>
        <dbReference type="SAM" id="MobiDB-lite"/>
    </source>
</evidence>
<dbReference type="OrthoDB" id="5307922at2759"/>
<dbReference type="EMBL" id="CCYA01000277">
    <property type="protein sequence ID" value="CEH19141.1"/>
    <property type="molecule type" value="Genomic_DNA"/>
</dbReference>
<dbReference type="AlphaFoldDB" id="A0A0P1BSG9"/>
<organism evidence="2 3">
    <name type="scientific">Ceraceosorus bombacis</name>
    <dbReference type="NCBI Taxonomy" id="401625"/>
    <lineage>
        <taxon>Eukaryota</taxon>
        <taxon>Fungi</taxon>
        <taxon>Dikarya</taxon>
        <taxon>Basidiomycota</taxon>
        <taxon>Ustilaginomycotina</taxon>
        <taxon>Exobasidiomycetes</taxon>
        <taxon>Ceraceosorales</taxon>
        <taxon>Ceraceosoraceae</taxon>
        <taxon>Ceraceosorus</taxon>
    </lineage>
</organism>
<dbReference type="InterPro" id="IPR011042">
    <property type="entry name" value="6-blade_b-propeller_TolB-like"/>
</dbReference>
<feature type="compositionally biased region" description="Low complexity" evidence="1">
    <location>
        <begin position="409"/>
        <end position="423"/>
    </location>
</feature>
<keyword evidence="3" id="KW-1185">Reference proteome</keyword>
<dbReference type="PANTHER" id="PTHR11799">
    <property type="entry name" value="PARAOXONASE"/>
    <property type="match status" value="1"/>
</dbReference>
<evidence type="ECO:0000313" key="2">
    <source>
        <dbReference type="EMBL" id="CEH19141.1"/>
    </source>
</evidence>
<proteinExistence type="predicted"/>
<dbReference type="Proteomes" id="UP000054845">
    <property type="component" value="Unassembled WGS sequence"/>
</dbReference>
<dbReference type="InterPro" id="IPR051288">
    <property type="entry name" value="Serum_paraoxonase/arylesterase"/>
</dbReference>
<dbReference type="PANTHER" id="PTHR11799:SF30">
    <property type="entry name" value="SERUM PARAOXONASE_ARYLESTERASE 2"/>
    <property type="match status" value="1"/>
</dbReference>
<feature type="region of interest" description="Disordered" evidence="1">
    <location>
        <begin position="387"/>
        <end position="435"/>
    </location>
</feature>
<accession>A0A0P1BSG9</accession>